<dbReference type="Proteomes" id="UP001147747">
    <property type="component" value="Unassembled WGS sequence"/>
</dbReference>
<keyword evidence="2" id="KW-1185">Reference proteome</keyword>
<dbReference type="AlphaFoldDB" id="A0A9W9SIW0"/>
<gene>
    <name evidence="1" type="ORF">N7509_012545</name>
</gene>
<sequence>MFHTPFGAETVTFSVAVLRLIEFEVHQEVLQEVHPIHGENAKFQLRQNTHIKITPEFAKSYNRRMKQANFHGCKLVRAALISIGLNPIDPPCVTSENQLAPNDKDPWVCHDFKPSDASSENEQAPK</sequence>
<reference evidence="1" key="1">
    <citation type="submission" date="2022-12" db="EMBL/GenBank/DDBJ databases">
        <authorList>
            <person name="Petersen C."/>
        </authorList>
    </citation>
    <scope>NUCLEOTIDE SEQUENCE</scope>
    <source>
        <strain evidence="1">IBT 29677</strain>
    </source>
</reference>
<comment type="caution">
    <text evidence="1">The sequence shown here is derived from an EMBL/GenBank/DDBJ whole genome shotgun (WGS) entry which is preliminary data.</text>
</comment>
<accession>A0A9W9SIW0</accession>
<reference evidence="1" key="2">
    <citation type="journal article" date="2023" name="IMA Fungus">
        <title>Comparative genomic study of the Penicillium genus elucidates a diverse pangenome and 15 lateral gene transfer events.</title>
        <authorList>
            <person name="Petersen C."/>
            <person name="Sorensen T."/>
            <person name="Nielsen M.R."/>
            <person name="Sondergaard T.E."/>
            <person name="Sorensen J.L."/>
            <person name="Fitzpatrick D.A."/>
            <person name="Frisvad J.C."/>
            <person name="Nielsen K.L."/>
        </authorList>
    </citation>
    <scope>NUCLEOTIDE SEQUENCE</scope>
    <source>
        <strain evidence="1">IBT 29677</strain>
    </source>
</reference>
<dbReference type="EMBL" id="JAPZBU010000011">
    <property type="protein sequence ID" value="KAJ5379426.1"/>
    <property type="molecule type" value="Genomic_DNA"/>
</dbReference>
<evidence type="ECO:0000313" key="1">
    <source>
        <dbReference type="EMBL" id="KAJ5379426.1"/>
    </source>
</evidence>
<dbReference type="RefSeq" id="XP_056483212.1">
    <property type="nucleotide sequence ID" value="XM_056637182.1"/>
</dbReference>
<organism evidence="1 2">
    <name type="scientific">Penicillium cosmopolitanum</name>
    <dbReference type="NCBI Taxonomy" id="1131564"/>
    <lineage>
        <taxon>Eukaryota</taxon>
        <taxon>Fungi</taxon>
        <taxon>Dikarya</taxon>
        <taxon>Ascomycota</taxon>
        <taxon>Pezizomycotina</taxon>
        <taxon>Eurotiomycetes</taxon>
        <taxon>Eurotiomycetidae</taxon>
        <taxon>Eurotiales</taxon>
        <taxon>Aspergillaceae</taxon>
        <taxon>Penicillium</taxon>
    </lineage>
</organism>
<evidence type="ECO:0000313" key="2">
    <source>
        <dbReference type="Proteomes" id="UP001147747"/>
    </source>
</evidence>
<name>A0A9W9SIW0_9EURO</name>
<proteinExistence type="predicted"/>
<dbReference type="GeneID" id="81376162"/>
<protein>
    <submittedName>
        <fullName evidence="1">Uncharacterized protein</fullName>
    </submittedName>
</protein>